<feature type="compositionally biased region" description="Pro residues" evidence="1">
    <location>
        <begin position="572"/>
        <end position="582"/>
    </location>
</feature>
<feature type="region of interest" description="Disordered" evidence="1">
    <location>
        <begin position="358"/>
        <end position="378"/>
    </location>
</feature>
<feature type="region of interest" description="Disordered" evidence="1">
    <location>
        <begin position="527"/>
        <end position="669"/>
    </location>
</feature>
<name>A0A9P5MTW5_9AGAM</name>
<gene>
    <name evidence="2" type="ORF">DFH94DRAFT_652903</name>
</gene>
<evidence type="ECO:0000313" key="3">
    <source>
        <dbReference type="Proteomes" id="UP000759537"/>
    </source>
</evidence>
<reference evidence="2" key="1">
    <citation type="submission" date="2019-10" db="EMBL/GenBank/DDBJ databases">
        <authorList>
            <consortium name="DOE Joint Genome Institute"/>
            <person name="Kuo A."/>
            <person name="Miyauchi S."/>
            <person name="Kiss E."/>
            <person name="Drula E."/>
            <person name="Kohler A."/>
            <person name="Sanchez-Garcia M."/>
            <person name="Andreopoulos B."/>
            <person name="Barry K.W."/>
            <person name="Bonito G."/>
            <person name="Buee M."/>
            <person name="Carver A."/>
            <person name="Chen C."/>
            <person name="Cichocki N."/>
            <person name="Clum A."/>
            <person name="Culley D."/>
            <person name="Crous P.W."/>
            <person name="Fauchery L."/>
            <person name="Girlanda M."/>
            <person name="Hayes R."/>
            <person name="Keri Z."/>
            <person name="LaButti K."/>
            <person name="Lipzen A."/>
            <person name="Lombard V."/>
            <person name="Magnuson J."/>
            <person name="Maillard F."/>
            <person name="Morin E."/>
            <person name="Murat C."/>
            <person name="Nolan M."/>
            <person name="Ohm R."/>
            <person name="Pangilinan J."/>
            <person name="Pereira M."/>
            <person name="Perotto S."/>
            <person name="Peter M."/>
            <person name="Riley R."/>
            <person name="Sitrit Y."/>
            <person name="Stielow B."/>
            <person name="Szollosi G."/>
            <person name="Zifcakova L."/>
            <person name="Stursova M."/>
            <person name="Spatafora J.W."/>
            <person name="Tedersoo L."/>
            <person name="Vaario L.-M."/>
            <person name="Yamada A."/>
            <person name="Yan M."/>
            <person name="Wang P."/>
            <person name="Xu J."/>
            <person name="Bruns T."/>
            <person name="Baldrian P."/>
            <person name="Vilgalys R."/>
            <person name="Henrissat B."/>
            <person name="Grigoriev I.V."/>
            <person name="Hibbett D."/>
            <person name="Nagy L.G."/>
            <person name="Martin F.M."/>
        </authorList>
    </citation>
    <scope>NUCLEOTIDE SEQUENCE</scope>
    <source>
        <strain evidence="2">Prilba</strain>
    </source>
</reference>
<dbReference type="Gene3D" id="3.80.10.10">
    <property type="entry name" value="Ribonuclease Inhibitor"/>
    <property type="match status" value="1"/>
</dbReference>
<dbReference type="OrthoDB" id="3215314at2759"/>
<evidence type="ECO:0000256" key="1">
    <source>
        <dbReference type="SAM" id="MobiDB-lite"/>
    </source>
</evidence>
<reference evidence="2" key="2">
    <citation type="journal article" date="2020" name="Nat. Commun.">
        <title>Large-scale genome sequencing of mycorrhizal fungi provides insights into the early evolution of symbiotic traits.</title>
        <authorList>
            <person name="Miyauchi S."/>
            <person name="Kiss E."/>
            <person name="Kuo A."/>
            <person name="Drula E."/>
            <person name="Kohler A."/>
            <person name="Sanchez-Garcia M."/>
            <person name="Morin E."/>
            <person name="Andreopoulos B."/>
            <person name="Barry K.W."/>
            <person name="Bonito G."/>
            <person name="Buee M."/>
            <person name="Carver A."/>
            <person name="Chen C."/>
            <person name="Cichocki N."/>
            <person name="Clum A."/>
            <person name="Culley D."/>
            <person name="Crous P.W."/>
            <person name="Fauchery L."/>
            <person name="Girlanda M."/>
            <person name="Hayes R.D."/>
            <person name="Keri Z."/>
            <person name="LaButti K."/>
            <person name="Lipzen A."/>
            <person name="Lombard V."/>
            <person name="Magnuson J."/>
            <person name="Maillard F."/>
            <person name="Murat C."/>
            <person name="Nolan M."/>
            <person name="Ohm R.A."/>
            <person name="Pangilinan J."/>
            <person name="Pereira M.F."/>
            <person name="Perotto S."/>
            <person name="Peter M."/>
            <person name="Pfister S."/>
            <person name="Riley R."/>
            <person name="Sitrit Y."/>
            <person name="Stielow J.B."/>
            <person name="Szollosi G."/>
            <person name="Zifcakova L."/>
            <person name="Stursova M."/>
            <person name="Spatafora J.W."/>
            <person name="Tedersoo L."/>
            <person name="Vaario L.M."/>
            <person name="Yamada A."/>
            <person name="Yan M."/>
            <person name="Wang P."/>
            <person name="Xu J."/>
            <person name="Bruns T."/>
            <person name="Baldrian P."/>
            <person name="Vilgalys R."/>
            <person name="Dunand C."/>
            <person name="Henrissat B."/>
            <person name="Grigoriev I.V."/>
            <person name="Hibbett D."/>
            <person name="Nagy L.G."/>
            <person name="Martin F.M."/>
        </authorList>
    </citation>
    <scope>NUCLEOTIDE SEQUENCE</scope>
    <source>
        <strain evidence="2">Prilba</strain>
    </source>
</reference>
<evidence type="ECO:0000313" key="2">
    <source>
        <dbReference type="EMBL" id="KAF8478689.1"/>
    </source>
</evidence>
<feature type="compositionally biased region" description="Basic and acidic residues" evidence="1">
    <location>
        <begin position="527"/>
        <end position="539"/>
    </location>
</feature>
<dbReference type="InterPro" id="IPR032675">
    <property type="entry name" value="LRR_dom_sf"/>
</dbReference>
<comment type="caution">
    <text evidence="2">The sequence shown here is derived from an EMBL/GenBank/DDBJ whole genome shotgun (WGS) entry which is preliminary data.</text>
</comment>
<feature type="compositionally biased region" description="Basic and acidic residues" evidence="1">
    <location>
        <begin position="649"/>
        <end position="658"/>
    </location>
</feature>
<dbReference type="Proteomes" id="UP000759537">
    <property type="component" value="Unassembled WGS sequence"/>
</dbReference>
<protein>
    <submittedName>
        <fullName evidence="2">Uncharacterized protein</fullName>
    </submittedName>
</protein>
<feature type="compositionally biased region" description="Basic and acidic residues" evidence="1">
    <location>
        <begin position="599"/>
        <end position="615"/>
    </location>
</feature>
<dbReference type="SUPFAM" id="SSF52047">
    <property type="entry name" value="RNI-like"/>
    <property type="match status" value="1"/>
</dbReference>
<organism evidence="2 3">
    <name type="scientific">Russula ochroleuca</name>
    <dbReference type="NCBI Taxonomy" id="152965"/>
    <lineage>
        <taxon>Eukaryota</taxon>
        <taxon>Fungi</taxon>
        <taxon>Dikarya</taxon>
        <taxon>Basidiomycota</taxon>
        <taxon>Agaricomycotina</taxon>
        <taxon>Agaricomycetes</taxon>
        <taxon>Russulales</taxon>
        <taxon>Russulaceae</taxon>
        <taxon>Russula</taxon>
    </lineage>
</organism>
<dbReference type="AlphaFoldDB" id="A0A9P5MTW5"/>
<feature type="compositionally biased region" description="Polar residues" evidence="1">
    <location>
        <begin position="540"/>
        <end position="565"/>
    </location>
</feature>
<proteinExistence type="predicted"/>
<sequence>MTRPIILWQSERTESTDDAGVTILSSTSPPHAYFQPGPYTDEDNPGLDPGISGSRVPPLSYFCIKCLVQDPELVYHYGLPRPYRPPASLSDPDVLQSLIPRSTRGHFNLGKLDPRLWAILIQIYSDLPHNLLTYRTALSDKYIPLLQRVPTTELFSLLTVLELPGCSHLNDDTIIHLTALHTLCVLDVSHSTLSAQGIRRLSGTVKWVEDGVDCANRRRGPWQLRILSLYHCKRITNGIYQYLEPFILLTAVDLRGTSCTWDREKIPPSFFPAVEKRLYYPTSPLEALSLLLNSEGLIPSSDSGVLHIDHLTHASRKSSRNFGNSPDIGGSTVAEDSNTALLACRMANYPPNLDTSPCSPDWAPSLQRPPHLHPPDAPPQRSFMESGTTTLHTMHDVVVAESDAYEAQYKAKMFYSQRAGSTSSSMAQPSRHMPQWGQELLMLYREPPPWSQAQHPPTVKASRPRDLEDLVSVDRSNERTMKGMQGMRDMLSERHRFVTKETDGPCDSVKASTKLPASRNPFAVRFEKSSAPMHERANEKTSTPLHTDTVTKSTVVKPKSLQTLRPISSLPVPIPPDSPMPVPKSKGQDSGPAPCGLQRRHDSNRNRRPSDHRVDMSLARTIGRSGGDKAEPAVARKRTRTAVSISGSKKQENKRKGFDWSTWGMIAPG</sequence>
<keyword evidence="3" id="KW-1185">Reference proteome</keyword>
<accession>A0A9P5MTW5</accession>
<dbReference type="EMBL" id="WHVB01000011">
    <property type="protein sequence ID" value="KAF8478689.1"/>
    <property type="molecule type" value="Genomic_DNA"/>
</dbReference>